<dbReference type="CDD" id="cd11304">
    <property type="entry name" value="Cadherin_repeat"/>
    <property type="match status" value="6"/>
</dbReference>
<dbReference type="InterPro" id="IPR032455">
    <property type="entry name" value="Cadherin_C"/>
</dbReference>
<dbReference type="GO" id="GO:0005886">
    <property type="term" value="C:plasma membrane"/>
    <property type="evidence" value="ECO:0007669"/>
    <property type="project" value="UniProtKB-SubCell"/>
</dbReference>
<keyword evidence="3" id="KW-1003">Cell membrane</keyword>
<dbReference type="FunFam" id="2.60.40.60:FF:000004">
    <property type="entry name" value="Protocadherin 1 gamma 2"/>
    <property type="match status" value="1"/>
</dbReference>
<dbReference type="Pfam" id="PF16492">
    <property type="entry name" value="Cadherin_C_2"/>
    <property type="match status" value="1"/>
</dbReference>
<dbReference type="FunFam" id="2.60.40.60:FF:000018">
    <property type="entry name" value="Protocadherin gamma c3"/>
    <property type="match status" value="1"/>
</dbReference>
<dbReference type="RefSeq" id="XP_007937291.1">
    <property type="nucleotide sequence ID" value="XM_007939100.1"/>
</dbReference>
<feature type="domain" description="Cadherin" evidence="15">
    <location>
        <begin position="134"/>
        <end position="242"/>
    </location>
</feature>
<evidence type="ECO:0000256" key="3">
    <source>
        <dbReference type="ARBA" id="ARBA00022475"/>
    </source>
</evidence>
<organism evidence="16 17">
    <name type="scientific">Orycteropus afer afer</name>
    <dbReference type="NCBI Taxonomy" id="1230840"/>
    <lineage>
        <taxon>Eukaryota</taxon>
        <taxon>Metazoa</taxon>
        <taxon>Chordata</taxon>
        <taxon>Craniata</taxon>
        <taxon>Vertebrata</taxon>
        <taxon>Euteleostomi</taxon>
        <taxon>Mammalia</taxon>
        <taxon>Eutheria</taxon>
        <taxon>Afrotheria</taxon>
        <taxon>Tubulidentata</taxon>
        <taxon>Orycteropodidae</taxon>
        <taxon>Orycteropus</taxon>
    </lineage>
</organism>
<name>A0A8B6ZTM2_ORYAF</name>
<keyword evidence="5 14" id="KW-0732">Signal</keyword>
<dbReference type="InterPro" id="IPR015919">
    <property type="entry name" value="Cadherin-like_sf"/>
</dbReference>
<protein>
    <submittedName>
        <fullName evidence="17">Protocadherin gamma-A9</fullName>
    </submittedName>
</protein>
<dbReference type="Gene3D" id="2.60.40.60">
    <property type="entry name" value="Cadherins"/>
    <property type="match status" value="6"/>
</dbReference>
<feature type="domain" description="Cadherin" evidence="15">
    <location>
        <begin position="27"/>
        <end position="133"/>
    </location>
</feature>
<feature type="domain" description="Cadherin" evidence="15">
    <location>
        <begin position="348"/>
        <end position="452"/>
    </location>
</feature>
<keyword evidence="9 13" id="KW-1133">Transmembrane helix</keyword>
<feature type="domain" description="Cadherin" evidence="15">
    <location>
        <begin position="579"/>
        <end position="683"/>
    </location>
</feature>
<dbReference type="PROSITE" id="PS50268">
    <property type="entry name" value="CADHERIN_2"/>
    <property type="match status" value="6"/>
</dbReference>
<keyword evidence="11" id="KW-0325">Glycoprotein</keyword>
<dbReference type="PROSITE" id="PS00232">
    <property type="entry name" value="CADHERIN_1"/>
    <property type="match status" value="3"/>
</dbReference>
<evidence type="ECO:0000256" key="1">
    <source>
        <dbReference type="ARBA" id="ARBA00003436"/>
    </source>
</evidence>
<dbReference type="PRINTS" id="PR00205">
    <property type="entry name" value="CADHERIN"/>
</dbReference>
<feature type="domain" description="Cadherin" evidence="15">
    <location>
        <begin position="243"/>
        <end position="347"/>
    </location>
</feature>
<dbReference type="InterPro" id="IPR013164">
    <property type="entry name" value="Cadherin_N"/>
</dbReference>
<keyword evidence="6" id="KW-0677">Repeat</keyword>
<dbReference type="PANTHER" id="PTHR24028">
    <property type="entry name" value="CADHERIN-87A"/>
    <property type="match status" value="1"/>
</dbReference>
<evidence type="ECO:0000256" key="7">
    <source>
        <dbReference type="ARBA" id="ARBA00022837"/>
    </source>
</evidence>
<comment type="subcellular location">
    <subcellularLocation>
        <location evidence="2">Cell membrane</location>
        <topology evidence="2">Single-pass type I membrane protein</topology>
    </subcellularLocation>
</comment>
<evidence type="ECO:0000256" key="4">
    <source>
        <dbReference type="ARBA" id="ARBA00022692"/>
    </source>
</evidence>
<gene>
    <name evidence="17" type="primary">LOC103195520</name>
</gene>
<feature type="transmembrane region" description="Helical" evidence="13">
    <location>
        <begin position="689"/>
        <end position="714"/>
    </location>
</feature>
<evidence type="ECO:0000256" key="6">
    <source>
        <dbReference type="ARBA" id="ARBA00022737"/>
    </source>
</evidence>
<dbReference type="Pfam" id="PF08266">
    <property type="entry name" value="Cadherin_2"/>
    <property type="match status" value="1"/>
</dbReference>
<comment type="function">
    <text evidence="1">Potential calcium-dependent cell-adhesion protein. May be involved in the establishment and maintenance of specific neuronal connections in the brain.</text>
</comment>
<dbReference type="GO" id="GO:0007156">
    <property type="term" value="P:homophilic cell adhesion via plasma membrane adhesion molecules"/>
    <property type="evidence" value="ECO:0007669"/>
    <property type="project" value="InterPro"/>
</dbReference>
<dbReference type="InterPro" id="IPR002126">
    <property type="entry name" value="Cadherin-like_dom"/>
</dbReference>
<evidence type="ECO:0000256" key="13">
    <source>
        <dbReference type="SAM" id="Phobius"/>
    </source>
</evidence>
<proteinExistence type="predicted"/>
<dbReference type="PANTHER" id="PTHR24028:SF86">
    <property type="entry name" value="PROTOCADHERIN GAMMA-A9"/>
    <property type="match status" value="1"/>
</dbReference>
<evidence type="ECO:0000256" key="11">
    <source>
        <dbReference type="ARBA" id="ARBA00023180"/>
    </source>
</evidence>
<dbReference type="InterPro" id="IPR050174">
    <property type="entry name" value="Protocadherin/Cadherin-CA"/>
</dbReference>
<dbReference type="Proteomes" id="UP000694850">
    <property type="component" value="Unplaced"/>
</dbReference>
<evidence type="ECO:0000256" key="8">
    <source>
        <dbReference type="ARBA" id="ARBA00022889"/>
    </source>
</evidence>
<accession>A0A8B6ZTM2</accession>
<dbReference type="FunFam" id="2.60.40.60:FF:000002">
    <property type="entry name" value="Protocadherin alpha 2"/>
    <property type="match status" value="1"/>
</dbReference>
<dbReference type="OrthoDB" id="6252479at2759"/>
<evidence type="ECO:0000259" key="15">
    <source>
        <dbReference type="PROSITE" id="PS50268"/>
    </source>
</evidence>
<keyword evidence="10 13" id="KW-0472">Membrane</keyword>
<dbReference type="Pfam" id="PF00028">
    <property type="entry name" value="Cadherin"/>
    <property type="match status" value="5"/>
</dbReference>
<dbReference type="SUPFAM" id="SSF49313">
    <property type="entry name" value="Cadherin-like"/>
    <property type="match status" value="6"/>
</dbReference>
<keyword evidence="8" id="KW-0130">Cell adhesion</keyword>
<keyword evidence="4 13" id="KW-0812">Transmembrane</keyword>
<evidence type="ECO:0000256" key="2">
    <source>
        <dbReference type="ARBA" id="ARBA00004251"/>
    </source>
</evidence>
<keyword evidence="16" id="KW-1185">Reference proteome</keyword>
<dbReference type="InterPro" id="IPR020894">
    <property type="entry name" value="Cadherin_CS"/>
</dbReference>
<evidence type="ECO:0000256" key="12">
    <source>
        <dbReference type="PROSITE-ProRule" id="PRU00043"/>
    </source>
</evidence>
<dbReference type="GO" id="GO:0005509">
    <property type="term" value="F:calcium ion binding"/>
    <property type="evidence" value="ECO:0007669"/>
    <property type="project" value="UniProtKB-UniRule"/>
</dbReference>
<evidence type="ECO:0000313" key="16">
    <source>
        <dbReference type="Proteomes" id="UP000694850"/>
    </source>
</evidence>
<feature type="domain" description="Cadherin" evidence="15">
    <location>
        <begin position="453"/>
        <end position="562"/>
    </location>
</feature>
<evidence type="ECO:0000313" key="17">
    <source>
        <dbReference type="RefSeq" id="XP_007937291.1"/>
    </source>
</evidence>
<dbReference type="GeneID" id="103195520"/>
<feature type="signal peptide" evidence="14">
    <location>
        <begin position="1"/>
        <end position="28"/>
    </location>
</feature>
<dbReference type="FunFam" id="2.60.40.60:FF:000129">
    <property type="entry name" value="protocadherin alpha-C2 isoform X1"/>
    <property type="match status" value="1"/>
</dbReference>
<reference evidence="17" key="1">
    <citation type="submission" date="2025-08" db="UniProtKB">
        <authorList>
            <consortium name="RefSeq"/>
        </authorList>
    </citation>
    <scope>IDENTIFICATION</scope>
</reference>
<dbReference type="FunFam" id="2.60.40.60:FF:000006">
    <property type="entry name" value="Protocadherin alpha 2"/>
    <property type="match status" value="1"/>
</dbReference>
<evidence type="ECO:0000256" key="5">
    <source>
        <dbReference type="ARBA" id="ARBA00022729"/>
    </source>
</evidence>
<dbReference type="SMART" id="SM00112">
    <property type="entry name" value="CA"/>
    <property type="match status" value="6"/>
</dbReference>
<evidence type="ECO:0000256" key="9">
    <source>
        <dbReference type="ARBA" id="ARBA00022989"/>
    </source>
</evidence>
<evidence type="ECO:0000256" key="10">
    <source>
        <dbReference type="ARBA" id="ARBA00023136"/>
    </source>
</evidence>
<evidence type="ECO:0000256" key="14">
    <source>
        <dbReference type="SAM" id="SignalP"/>
    </source>
</evidence>
<dbReference type="FunFam" id="2.60.40.60:FF:000001">
    <property type="entry name" value="Protocadherin alpha 2"/>
    <property type="match status" value="1"/>
</dbReference>
<sequence>MAALKGRQHCRRWILLCFFLGTLWESRASQLRYSLPEETEKGYIVGNISKDLGLELRKLAENGVRIVFRGRTQLFALNPKSGSLITVGRIDREELCAQSAPCLVNFKVLVEDRVQLYGIEVEVTDINDNTPKFQAENLEIRINEIAAPGTRYSLPEAIDPDVGMNSLQSYQLSPNHHFSLDVQTADDGTITPELVLERALDREQEAAHHLVLTAADGGDPRRSGTVRIHVTVLDTNDNAPVFAQPIYRVKVPENVPQGTRLLTVKATDPDEGTYGKVTYKVWKMNSKQSPLFHLNENTGEISTASDLDYEECTLYEMEIQAEDSGGLKGRTKVLISVEDVNDNRPEVTITSLFSPVRENAPPGTVMVIFNAHDRDSGKNGQIVCSIRENLPFNLENSIDDYYRLLTAQILDREKVSEYNITVTATDRGTPPLSTETHIILRVSDINDNPPAFSRASYSVYLPENNPRGTSIFSVTAHDPDSEENARIIYSLTENTIQGTPLSSYVSINSDTGVLYALRSFDYEQFRDLQMQVTASDSGDPPLSSNVSLSLFVLDQNDNAPEILYPALPTDGSTGVELAPRSAEPGYLVTKVVAVDRDSGQNAWLSYRLLKASEPGLFAVGVHTGEVRTVRALQDRDALKQILVVVVQDHGQPPLSATVTLTVAVADSIPDVLADLSSREVPANPEASGLTLYLVVAVAVVSCVFLAFVIVLLALRLRRWHMSHLLQASGSVLPSLPASHFVGMDGVQAFLQTYSHEVSLTADSRKSHLIFPQPNYADTLISQDSCEKSEPLCVSNESKFPIEDTPLVPVSSILSFFFHTSCFLFRFLHFR</sequence>
<dbReference type="AlphaFoldDB" id="A0A8B6ZTM2"/>
<keyword evidence="7 12" id="KW-0106">Calcium</keyword>
<feature type="chain" id="PRO_5034939629" evidence="14">
    <location>
        <begin position="29"/>
        <end position="830"/>
    </location>
</feature>